<protein>
    <submittedName>
        <fullName evidence="1">Uncharacterized protein</fullName>
    </submittedName>
</protein>
<reference evidence="2" key="1">
    <citation type="submission" date="2014-09" db="EMBL/GenBank/DDBJ databases">
        <authorList>
            <person name="Sharma Rahul"/>
            <person name="Thines Marco"/>
        </authorList>
    </citation>
    <scope>NUCLEOTIDE SEQUENCE [LARGE SCALE GENOMIC DNA]</scope>
</reference>
<evidence type="ECO:0000313" key="2">
    <source>
        <dbReference type="Proteomes" id="UP000054928"/>
    </source>
</evidence>
<dbReference type="GeneID" id="36404696"/>
<dbReference type="RefSeq" id="XP_024575759.1">
    <property type="nucleotide sequence ID" value="XM_024724932.1"/>
</dbReference>
<dbReference type="Proteomes" id="UP000054928">
    <property type="component" value="Unassembled WGS sequence"/>
</dbReference>
<name>A0A0P1AFT6_PLAHL</name>
<proteinExistence type="predicted"/>
<sequence length="192" mass="21349">MSPVIVALGIGYRRVIMEIVWLDSFFNIRATSDPLTLNDEAAPSSFAGYHTVLSIAELAFSSNLRVEGAGKFSGIDSFLKVADKMGLKTNSIELSVLKHSPNPKLHGWGTTTPDDIIKKFMGDPLFVLRFKVLANKIGLEKAQSAFFKLMAEKFTNVKAESIYHQAITNSNPKIVKWAQKYLPKQDKLEVET</sequence>
<accession>A0A0P1AFT6</accession>
<organism evidence="1 2">
    <name type="scientific">Plasmopara halstedii</name>
    <name type="common">Downy mildew of sunflower</name>
    <dbReference type="NCBI Taxonomy" id="4781"/>
    <lineage>
        <taxon>Eukaryota</taxon>
        <taxon>Sar</taxon>
        <taxon>Stramenopiles</taxon>
        <taxon>Oomycota</taxon>
        <taxon>Peronosporomycetes</taxon>
        <taxon>Peronosporales</taxon>
        <taxon>Peronosporaceae</taxon>
        <taxon>Plasmopara</taxon>
    </lineage>
</organism>
<evidence type="ECO:0000313" key="1">
    <source>
        <dbReference type="EMBL" id="CEG39390.1"/>
    </source>
</evidence>
<keyword evidence="2" id="KW-1185">Reference proteome</keyword>
<dbReference type="EMBL" id="CCYD01000428">
    <property type="protein sequence ID" value="CEG39390.1"/>
    <property type="molecule type" value="Genomic_DNA"/>
</dbReference>
<dbReference type="AlphaFoldDB" id="A0A0P1AFT6"/>